<comment type="caution">
    <text evidence="1">The sequence shown here is derived from an EMBL/GenBank/DDBJ whole genome shotgun (WGS) entry which is preliminary data.</text>
</comment>
<dbReference type="SUPFAM" id="SSF53187">
    <property type="entry name" value="Zn-dependent exopeptidases"/>
    <property type="match status" value="1"/>
</dbReference>
<dbReference type="PIRSF" id="PIRSF029730">
    <property type="entry name" value="UCP029730"/>
    <property type="match status" value="1"/>
</dbReference>
<dbReference type="InterPro" id="IPR007709">
    <property type="entry name" value="N-FG_amidohydro"/>
</dbReference>
<evidence type="ECO:0000313" key="1">
    <source>
        <dbReference type="EMBL" id="TPD59736.1"/>
    </source>
</evidence>
<dbReference type="OrthoDB" id="9815326at2"/>
<dbReference type="AlphaFoldDB" id="A0A501PIZ9"/>
<dbReference type="RefSeq" id="WP_139940708.1">
    <property type="nucleotide sequence ID" value="NZ_JBHSYP010000006.1"/>
</dbReference>
<dbReference type="Gene3D" id="3.40.630.40">
    <property type="entry name" value="Zn-dependent exopeptidases"/>
    <property type="match status" value="1"/>
</dbReference>
<gene>
    <name evidence="1" type="ORF">FIV46_09585</name>
</gene>
<dbReference type="GO" id="GO:0016787">
    <property type="term" value="F:hydrolase activity"/>
    <property type="evidence" value="ECO:0007669"/>
    <property type="project" value="UniProtKB-KW"/>
</dbReference>
<dbReference type="Proteomes" id="UP000319148">
    <property type="component" value="Unassembled WGS sequence"/>
</dbReference>
<reference evidence="2" key="1">
    <citation type="submission" date="2019-06" db="EMBL/GenBank/DDBJ databases">
        <title>The complete genome of Emcibacter congregatus ZYLT.</title>
        <authorList>
            <person name="Zhao Z."/>
        </authorList>
    </citation>
    <scope>NUCLEOTIDE SEQUENCE [LARGE SCALE GENOMIC DNA]</scope>
    <source>
        <strain evidence="2">MCCC 1A06723</strain>
    </source>
</reference>
<name>A0A501PIZ9_9PROT</name>
<keyword evidence="2" id="KW-1185">Reference proteome</keyword>
<organism evidence="1 2">
    <name type="scientific">Emcibacter nanhaiensis</name>
    <dbReference type="NCBI Taxonomy" id="1505037"/>
    <lineage>
        <taxon>Bacteria</taxon>
        <taxon>Pseudomonadati</taxon>
        <taxon>Pseudomonadota</taxon>
        <taxon>Alphaproteobacteria</taxon>
        <taxon>Emcibacterales</taxon>
        <taxon>Emcibacteraceae</taxon>
        <taxon>Emcibacter</taxon>
    </lineage>
</organism>
<dbReference type="EMBL" id="VFIY01000010">
    <property type="protein sequence ID" value="TPD59736.1"/>
    <property type="molecule type" value="Genomic_DNA"/>
</dbReference>
<keyword evidence="1" id="KW-0378">Hydrolase</keyword>
<sequence length="265" mass="30052">MQQTSRKHATAAEQTEAYEILNPEGKANIVLICEHASNFIPEEFDNLGLSGPDLQRHIAWDIGMAEITRQMSEALDAPAILARFSRLLIDPNREPDHATLIPDVSDKTVIPGNRNLDQAATRDRLDRFYHPFHDRAEQLVRHKARGGHVPLVCGMHSFTPVMNGAPRPWHAGMLWNRDPRLARELIDRLQHKHGLMVGDNKPYSGRDLFHTMNRHGADHGYPQVTIEVRQNEINTAAGQQKWARLLGKELAELAQDRSLTVIKKF</sequence>
<proteinExistence type="predicted"/>
<protein>
    <submittedName>
        <fullName evidence="1">N-formylglutamate amidohydrolase</fullName>
    </submittedName>
</protein>
<accession>A0A501PIZ9</accession>
<dbReference type="InterPro" id="IPR011227">
    <property type="entry name" value="UCP029730"/>
</dbReference>
<evidence type="ECO:0000313" key="2">
    <source>
        <dbReference type="Proteomes" id="UP000319148"/>
    </source>
</evidence>
<dbReference type="Pfam" id="PF05013">
    <property type="entry name" value="FGase"/>
    <property type="match status" value="1"/>
</dbReference>